<proteinExistence type="predicted"/>
<dbReference type="EMBL" id="QZFV01000087">
    <property type="protein sequence ID" value="RJQ84353.1"/>
    <property type="molecule type" value="Genomic_DNA"/>
</dbReference>
<gene>
    <name evidence="1" type="ORF">D5S19_17055</name>
</gene>
<dbReference type="RefSeq" id="WP_120024332.1">
    <property type="nucleotide sequence ID" value="NZ_QZFV01000087.1"/>
</dbReference>
<evidence type="ECO:0000313" key="1">
    <source>
        <dbReference type="EMBL" id="RJQ84353.1"/>
    </source>
</evidence>
<organism evidence="1 2">
    <name type="scientific">Amycolatopsis panacis</name>
    <dbReference type="NCBI Taxonomy" id="2340917"/>
    <lineage>
        <taxon>Bacteria</taxon>
        <taxon>Bacillati</taxon>
        <taxon>Actinomycetota</taxon>
        <taxon>Actinomycetes</taxon>
        <taxon>Pseudonocardiales</taxon>
        <taxon>Pseudonocardiaceae</taxon>
        <taxon>Amycolatopsis</taxon>
    </lineage>
</organism>
<accession>A0A419I2U3</accession>
<protein>
    <submittedName>
        <fullName evidence="1">Uncharacterized protein</fullName>
    </submittedName>
</protein>
<comment type="caution">
    <text evidence="1">The sequence shown here is derived from an EMBL/GenBank/DDBJ whole genome shotgun (WGS) entry which is preliminary data.</text>
</comment>
<dbReference type="AlphaFoldDB" id="A0A419I2U3"/>
<reference evidence="1 2" key="1">
    <citation type="submission" date="2018-09" db="EMBL/GenBank/DDBJ databases">
        <title>YIM PH 21725 draft genome.</title>
        <authorList>
            <person name="Miao C."/>
        </authorList>
    </citation>
    <scope>NUCLEOTIDE SEQUENCE [LARGE SCALE GENOMIC DNA]</scope>
    <source>
        <strain evidence="2">YIM PH21725</strain>
    </source>
</reference>
<name>A0A419I2U3_9PSEU</name>
<dbReference type="Proteomes" id="UP000285112">
    <property type="component" value="Unassembled WGS sequence"/>
</dbReference>
<keyword evidence="2" id="KW-1185">Reference proteome</keyword>
<sequence>MTFNATWTPGPEAVAGMHLTGPAALPGLVLYLDKDSLAITPPTDPTQWRAFAAFLRQLRDGADQLAAVLDARTEQAHDDED</sequence>
<dbReference type="OrthoDB" id="3697438at2"/>
<evidence type="ECO:0000313" key="2">
    <source>
        <dbReference type="Proteomes" id="UP000285112"/>
    </source>
</evidence>